<dbReference type="EMBL" id="GU474882">
    <property type="protein sequence ID" value="ADI18139.1"/>
    <property type="molecule type" value="Genomic_DNA"/>
</dbReference>
<accession>E0XUP8</accession>
<evidence type="ECO:0000313" key="1">
    <source>
        <dbReference type="EMBL" id="ADI18139.1"/>
    </source>
</evidence>
<dbReference type="AlphaFoldDB" id="E0XUP8"/>
<proteinExistence type="predicted"/>
<sequence length="57" mass="6187">MARPDSIPNSAVKRCIADGSACLACARVGSRQIYFLKTGTRVPVFLSAKSEKEKRTT</sequence>
<name>E0XUP8_9BACT</name>
<protein>
    <submittedName>
        <fullName evidence="1">Uncharacterized protein</fullName>
    </submittedName>
</protein>
<reference evidence="1" key="1">
    <citation type="journal article" date="2011" name="Environ. Microbiol.">
        <title>Time-series analyses of Monterey Bay coastal microbial picoplankton using a 'genome proxy' microarray.</title>
        <authorList>
            <person name="Rich V.I."/>
            <person name="Pham V.D."/>
            <person name="Eppley J."/>
            <person name="Shi Y."/>
            <person name="DeLong E.F."/>
        </authorList>
    </citation>
    <scope>NUCLEOTIDE SEQUENCE</scope>
</reference>
<organism evidence="1">
    <name type="scientific">uncultured Verrucomicrobiales bacterium HF0200_39L05</name>
    <dbReference type="NCBI Taxonomy" id="710997"/>
    <lineage>
        <taxon>Bacteria</taxon>
        <taxon>Pseudomonadati</taxon>
        <taxon>Verrucomicrobiota</taxon>
        <taxon>Verrucomicrobiia</taxon>
        <taxon>Verrucomicrobiales</taxon>
        <taxon>environmental samples</taxon>
    </lineage>
</organism>